<feature type="compositionally biased region" description="Basic and acidic residues" evidence="1">
    <location>
        <begin position="160"/>
        <end position="184"/>
    </location>
</feature>
<comment type="caution">
    <text evidence="2">The sequence shown here is derived from an EMBL/GenBank/DDBJ whole genome shotgun (WGS) entry which is preliminary data.</text>
</comment>
<evidence type="ECO:0000313" key="3">
    <source>
        <dbReference type="Proteomes" id="UP000076580"/>
    </source>
</evidence>
<feature type="compositionally biased region" description="Basic and acidic residues" evidence="1">
    <location>
        <begin position="200"/>
        <end position="216"/>
    </location>
</feature>
<feature type="region of interest" description="Disordered" evidence="1">
    <location>
        <begin position="138"/>
        <end position="216"/>
    </location>
</feature>
<dbReference type="GeneID" id="63715889"/>
<keyword evidence="3" id="KW-1185">Reference proteome</keyword>
<dbReference type="AlphaFoldDB" id="A0A151GYD9"/>
<dbReference type="EMBL" id="LAYC01000001">
    <property type="protein sequence ID" value="KYK62101.1"/>
    <property type="molecule type" value="Genomic_DNA"/>
</dbReference>
<evidence type="ECO:0000256" key="1">
    <source>
        <dbReference type="SAM" id="MobiDB-lite"/>
    </source>
</evidence>
<organism evidence="2 3">
    <name type="scientific">Drechmeria coniospora</name>
    <name type="common">Nematophagous fungus</name>
    <name type="synonym">Meria coniospora</name>
    <dbReference type="NCBI Taxonomy" id="98403"/>
    <lineage>
        <taxon>Eukaryota</taxon>
        <taxon>Fungi</taxon>
        <taxon>Dikarya</taxon>
        <taxon>Ascomycota</taxon>
        <taxon>Pezizomycotina</taxon>
        <taxon>Sordariomycetes</taxon>
        <taxon>Hypocreomycetidae</taxon>
        <taxon>Hypocreales</taxon>
        <taxon>Ophiocordycipitaceae</taxon>
        <taxon>Drechmeria</taxon>
    </lineage>
</organism>
<proteinExistence type="predicted"/>
<protein>
    <submittedName>
        <fullName evidence="2">Uncharacterized protein</fullName>
    </submittedName>
</protein>
<feature type="compositionally biased region" description="Low complexity" evidence="1">
    <location>
        <begin position="138"/>
        <end position="159"/>
    </location>
</feature>
<gene>
    <name evidence="2" type="ORF">DCS_03246</name>
</gene>
<dbReference type="Proteomes" id="UP000076580">
    <property type="component" value="Chromosome 01"/>
</dbReference>
<dbReference type="RefSeq" id="XP_040661453.1">
    <property type="nucleotide sequence ID" value="XM_040800570.1"/>
</dbReference>
<sequence length="216" mass="24090">MWTYKYIYPNMEIRHADWPLGAWGASRQHDVTIRSHRRFQSRSVQSAPFAELVLCTHGRVASPLETPFCPNASSVIHHHRATPSQYDTTGAEPICPTNRRSMLSSLSSNARRACAARCLLRAEPAKTMGLQPPRRLFAAQSSRRPSSGGPGQGTQTTASAEKRERHPTESEEDIAADRSRVDPLHRRRPTESEESVAADRLPEDPLHPPKADGRAR</sequence>
<reference evidence="2 3" key="1">
    <citation type="journal article" date="2016" name="Sci. Rep.">
        <title>Insights into Adaptations to a Near-Obligate Nematode Endoparasitic Lifestyle from the Finished Genome of Drechmeria coniospora.</title>
        <authorList>
            <person name="Zhang L."/>
            <person name="Zhou Z."/>
            <person name="Guo Q."/>
            <person name="Fokkens L."/>
            <person name="Miskei M."/>
            <person name="Pocsi I."/>
            <person name="Zhang W."/>
            <person name="Chen M."/>
            <person name="Wang L."/>
            <person name="Sun Y."/>
            <person name="Donzelli B.G."/>
            <person name="Gibson D.M."/>
            <person name="Nelson D.R."/>
            <person name="Luo J.G."/>
            <person name="Rep M."/>
            <person name="Liu H."/>
            <person name="Yang S."/>
            <person name="Wang J."/>
            <person name="Krasnoff S.B."/>
            <person name="Xu Y."/>
            <person name="Molnar I."/>
            <person name="Lin M."/>
        </authorList>
    </citation>
    <scope>NUCLEOTIDE SEQUENCE [LARGE SCALE GENOMIC DNA]</scope>
    <source>
        <strain evidence="2 3">ARSEF 6962</strain>
    </source>
</reference>
<evidence type="ECO:0000313" key="2">
    <source>
        <dbReference type="EMBL" id="KYK62101.1"/>
    </source>
</evidence>
<accession>A0A151GYD9</accession>
<name>A0A151GYD9_DRECN</name>
<dbReference type="InParanoid" id="A0A151GYD9"/>